<evidence type="ECO:0000313" key="6">
    <source>
        <dbReference type="EMBL" id="GAA4385281.1"/>
    </source>
</evidence>
<name>A0ABP8J5B4_9ACTN</name>
<evidence type="ECO:0000256" key="1">
    <source>
        <dbReference type="ARBA" id="ARBA00004683"/>
    </source>
</evidence>
<keyword evidence="4" id="KW-0175">Coiled coil</keyword>
<evidence type="ECO:0000256" key="2">
    <source>
        <dbReference type="ARBA" id="ARBA00019066"/>
    </source>
</evidence>
<feature type="compositionally biased region" description="Low complexity" evidence="5">
    <location>
        <begin position="54"/>
        <end position="72"/>
    </location>
</feature>
<keyword evidence="3" id="KW-0583">PHB biosynthesis</keyword>
<evidence type="ECO:0000256" key="5">
    <source>
        <dbReference type="SAM" id="MobiDB-lite"/>
    </source>
</evidence>
<feature type="region of interest" description="Disordered" evidence="5">
    <location>
        <begin position="35"/>
        <end position="72"/>
    </location>
</feature>
<evidence type="ECO:0000256" key="3">
    <source>
        <dbReference type="ARBA" id="ARBA00022752"/>
    </source>
</evidence>
<accession>A0ABP8J5B4</accession>
<dbReference type="RefSeq" id="WP_344990857.1">
    <property type="nucleotide sequence ID" value="NZ_BAABFR010000006.1"/>
</dbReference>
<sequence>MSNESSGDFQRQWESLQAAQNDLVRSWNDRQADLAKAFGQAMSPSPSSTEPGRADATAAAAEPKAAPAGADPAAQAAAMADLWRSWATAGPQMFGVGAPGAATNPGWMNLGGTSPAGMNTMFQQILDPMSASAAGNEYVASAIRSLIGGPQFADVDDTALRTSRLAELYAEMQAAKIRFDGVVAKAWAKANEQFATAVEKRRAQSDSPLQPVDVLRVWLDLADSALTHAQRGTEYLEAQSAVLRSSMEFVLAQRELGERMFDSIGAPTRSELDEVHRSVQELKRRVRALERKQSDGAKRGAQP</sequence>
<evidence type="ECO:0000256" key="4">
    <source>
        <dbReference type="SAM" id="Coils"/>
    </source>
</evidence>
<evidence type="ECO:0000313" key="7">
    <source>
        <dbReference type="Proteomes" id="UP001500635"/>
    </source>
</evidence>
<comment type="pathway">
    <text evidence="1">Biopolymer metabolism; poly-(R)-3-hydroxybutanoate biosynthesis.</text>
</comment>
<proteinExistence type="predicted"/>
<reference evidence="7" key="1">
    <citation type="journal article" date="2019" name="Int. J. Syst. Evol. Microbiol.">
        <title>The Global Catalogue of Microorganisms (GCM) 10K type strain sequencing project: providing services to taxonomists for standard genome sequencing and annotation.</title>
        <authorList>
            <consortium name="The Broad Institute Genomics Platform"/>
            <consortium name="The Broad Institute Genome Sequencing Center for Infectious Disease"/>
            <person name="Wu L."/>
            <person name="Ma J."/>
        </authorList>
    </citation>
    <scope>NUCLEOTIDE SEQUENCE [LARGE SCALE GENOMIC DNA]</scope>
    <source>
        <strain evidence="7">JCM 17688</strain>
    </source>
</reference>
<comment type="caution">
    <text evidence="6">The sequence shown here is derived from an EMBL/GenBank/DDBJ whole genome shotgun (WGS) entry which is preliminary data.</text>
</comment>
<protein>
    <recommendedName>
        <fullName evidence="2">Poly(3-hydroxyalkanoate) polymerase subunit PhaE</fullName>
    </recommendedName>
</protein>
<keyword evidence="7" id="KW-1185">Reference proteome</keyword>
<dbReference type="Pfam" id="PF09712">
    <property type="entry name" value="PHA_synth_III_E"/>
    <property type="match status" value="1"/>
</dbReference>
<dbReference type="EMBL" id="BAABFR010000006">
    <property type="protein sequence ID" value="GAA4385281.1"/>
    <property type="molecule type" value="Genomic_DNA"/>
</dbReference>
<dbReference type="InterPro" id="IPR010123">
    <property type="entry name" value="PHA_synth_III_E"/>
</dbReference>
<gene>
    <name evidence="6" type="ORF">GCM10023147_06880</name>
</gene>
<feature type="coiled-coil region" evidence="4">
    <location>
        <begin position="272"/>
        <end position="299"/>
    </location>
</feature>
<dbReference type="Proteomes" id="UP001500635">
    <property type="component" value="Unassembled WGS sequence"/>
</dbReference>
<organism evidence="6 7">
    <name type="scientific">Tsukamurella soli</name>
    <dbReference type="NCBI Taxonomy" id="644556"/>
    <lineage>
        <taxon>Bacteria</taxon>
        <taxon>Bacillati</taxon>
        <taxon>Actinomycetota</taxon>
        <taxon>Actinomycetes</taxon>
        <taxon>Mycobacteriales</taxon>
        <taxon>Tsukamurellaceae</taxon>
        <taxon>Tsukamurella</taxon>
    </lineage>
</organism>